<feature type="domain" description="Protein kinase" evidence="4">
    <location>
        <begin position="20"/>
        <end position="295"/>
    </location>
</feature>
<dbReference type="InParanoid" id="B4D8F3"/>
<dbReference type="PROSITE" id="PS50011">
    <property type="entry name" value="PROTEIN_KINASE_DOM"/>
    <property type="match status" value="1"/>
</dbReference>
<dbReference type="GO" id="GO:0035556">
    <property type="term" value="P:intracellular signal transduction"/>
    <property type="evidence" value="ECO:0007669"/>
    <property type="project" value="TreeGrafter"/>
</dbReference>
<dbReference type="InterPro" id="IPR011009">
    <property type="entry name" value="Kinase-like_dom_sf"/>
</dbReference>
<dbReference type="EMBL" id="ABVL01000021">
    <property type="protein sequence ID" value="EDY17346.1"/>
    <property type="molecule type" value="Genomic_DNA"/>
</dbReference>
<dbReference type="GO" id="GO:0004674">
    <property type="term" value="F:protein serine/threonine kinase activity"/>
    <property type="evidence" value="ECO:0007669"/>
    <property type="project" value="UniProtKB-KW"/>
</dbReference>
<organism evidence="5 6">
    <name type="scientific">Chthoniobacter flavus Ellin428</name>
    <dbReference type="NCBI Taxonomy" id="497964"/>
    <lineage>
        <taxon>Bacteria</taxon>
        <taxon>Pseudomonadati</taxon>
        <taxon>Verrucomicrobiota</taxon>
        <taxon>Spartobacteria</taxon>
        <taxon>Chthoniobacterales</taxon>
        <taxon>Chthoniobacteraceae</taxon>
        <taxon>Chthoniobacter</taxon>
    </lineage>
</organism>
<dbReference type="eggNOG" id="COG0515">
    <property type="taxonomic scope" value="Bacteria"/>
</dbReference>
<dbReference type="Gene3D" id="1.10.510.10">
    <property type="entry name" value="Transferase(Phosphotransferase) domain 1"/>
    <property type="match status" value="1"/>
</dbReference>
<keyword evidence="3" id="KW-0472">Membrane</keyword>
<dbReference type="STRING" id="497964.CfE428DRAFT_5193"/>
<dbReference type="SMART" id="SM00220">
    <property type="entry name" value="S_TKc"/>
    <property type="match status" value="1"/>
</dbReference>
<dbReference type="AlphaFoldDB" id="B4D8F3"/>
<evidence type="ECO:0000256" key="3">
    <source>
        <dbReference type="SAM" id="Phobius"/>
    </source>
</evidence>
<keyword evidence="3" id="KW-0812">Transmembrane</keyword>
<keyword evidence="5" id="KW-0723">Serine/threonine-protein kinase</keyword>
<dbReference type="InterPro" id="IPR000719">
    <property type="entry name" value="Prot_kinase_dom"/>
</dbReference>
<dbReference type="RefSeq" id="WP_006982514.1">
    <property type="nucleotide sequence ID" value="NZ_ABVL01000021.1"/>
</dbReference>
<feature type="transmembrane region" description="Helical" evidence="3">
    <location>
        <begin position="324"/>
        <end position="351"/>
    </location>
</feature>
<evidence type="ECO:0000256" key="2">
    <source>
        <dbReference type="ARBA" id="ARBA00022840"/>
    </source>
</evidence>
<evidence type="ECO:0000256" key="1">
    <source>
        <dbReference type="ARBA" id="ARBA00022741"/>
    </source>
</evidence>
<name>B4D8F3_9BACT</name>
<reference evidence="5 6" key="1">
    <citation type="journal article" date="2011" name="J. Bacteriol.">
        <title>Genome sequence of Chthoniobacter flavus Ellin428, an aerobic heterotrophic soil bacterium.</title>
        <authorList>
            <person name="Kant R."/>
            <person name="van Passel M.W."/>
            <person name="Palva A."/>
            <person name="Lucas S."/>
            <person name="Lapidus A."/>
            <person name="Glavina Del Rio T."/>
            <person name="Dalin E."/>
            <person name="Tice H."/>
            <person name="Bruce D."/>
            <person name="Goodwin L."/>
            <person name="Pitluck S."/>
            <person name="Larimer F.W."/>
            <person name="Land M.L."/>
            <person name="Hauser L."/>
            <person name="Sangwan P."/>
            <person name="de Vos W.M."/>
            <person name="Janssen P.H."/>
            <person name="Smidt H."/>
        </authorList>
    </citation>
    <scope>NUCLEOTIDE SEQUENCE [LARGE SCALE GENOMIC DNA]</scope>
    <source>
        <strain evidence="5 6">Ellin428</strain>
    </source>
</reference>
<sequence length="352" mass="40263">MPPPSFSHKPLPAGYILDVYQFERVLGSPGTFGITYAARNVKNGKRLAIKELFPSDYVIRDGTHRVVVQTKSDEQVLVEAVRMFRQEATILSKVQHDNVIKVLDYLEANGTGYMVMNYEDGYDLQIHLDKQKPNRLNENELRRLLMPLLDGLATVHRLNYLHRDIKPSNIYLTREHIPLLLDFGAARQMIVSRSRPVEQILTPPYGPIEQYGKTSPQGPYTDIYAMGVVLFRAMLANERFPNAPDRMTHDPVVPLTRRLKGQEYSAGFLSAVDWALRFRAEDRPQTIHAWREAIEASQPKQRSHSKRTSYLEKLGRLRTRNQHAFWKLVAIIAGIVFGIIALATLITYLLMG</sequence>
<evidence type="ECO:0000313" key="5">
    <source>
        <dbReference type="EMBL" id="EDY17346.1"/>
    </source>
</evidence>
<comment type="caution">
    <text evidence="5">The sequence shown here is derived from an EMBL/GenBank/DDBJ whole genome shotgun (WGS) entry which is preliminary data.</text>
</comment>
<dbReference type="Proteomes" id="UP000005824">
    <property type="component" value="Unassembled WGS sequence"/>
</dbReference>
<dbReference type="CDD" id="cd14014">
    <property type="entry name" value="STKc_PknB_like"/>
    <property type="match status" value="1"/>
</dbReference>
<protein>
    <submittedName>
        <fullName evidence="5">Serine/threonine protein kinase</fullName>
    </submittedName>
</protein>
<accession>B4D8F3</accession>
<keyword evidence="5" id="KW-0808">Transferase</keyword>
<keyword evidence="2" id="KW-0067">ATP-binding</keyword>
<dbReference type="PANTHER" id="PTHR24346:SF30">
    <property type="entry name" value="MATERNAL EMBRYONIC LEUCINE ZIPPER KINASE"/>
    <property type="match status" value="1"/>
</dbReference>
<evidence type="ECO:0000259" key="4">
    <source>
        <dbReference type="PROSITE" id="PS50011"/>
    </source>
</evidence>
<keyword evidence="6" id="KW-1185">Reference proteome</keyword>
<evidence type="ECO:0000313" key="6">
    <source>
        <dbReference type="Proteomes" id="UP000005824"/>
    </source>
</evidence>
<keyword evidence="1" id="KW-0547">Nucleotide-binding</keyword>
<dbReference type="SUPFAM" id="SSF56112">
    <property type="entry name" value="Protein kinase-like (PK-like)"/>
    <property type="match status" value="1"/>
</dbReference>
<dbReference type="GO" id="GO:0005524">
    <property type="term" value="F:ATP binding"/>
    <property type="evidence" value="ECO:0007669"/>
    <property type="project" value="UniProtKB-KW"/>
</dbReference>
<proteinExistence type="predicted"/>
<dbReference type="InterPro" id="IPR008271">
    <property type="entry name" value="Ser/Thr_kinase_AS"/>
</dbReference>
<dbReference type="Pfam" id="PF00069">
    <property type="entry name" value="Pkinase"/>
    <property type="match status" value="1"/>
</dbReference>
<keyword evidence="3" id="KW-1133">Transmembrane helix</keyword>
<dbReference type="PROSITE" id="PS00108">
    <property type="entry name" value="PROTEIN_KINASE_ST"/>
    <property type="match status" value="1"/>
</dbReference>
<keyword evidence="5" id="KW-0418">Kinase</keyword>
<dbReference type="PANTHER" id="PTHR24346">
    <property type="entry name" value="MAP/MICROTUBULE AFFINITY-REGULATING KINASE"/>
    <property type="match status" value="1"/>
</dbReference>
<gene>
    <name evidence="5" type="ORF">CfE428DRAFT_5193</name>
</gene>
<dbReference type="GO" id="GO:0005737">
    <property type="term" value="C:cytoplasm"/>
    <property type="evidence" value="ECO:0007669"/>
    <property type="project" value="TreeGrafter"/>
</dbReference>